<proteinExistence type="predicted"/>
<feature type="domain" description="RNase H type-1" evidence="1">
    <location>
        <begin position="19"/>
        <end position="51"/>
    </location>
</feature>
<reference evidence="2 3" key="1">
    <citation type="journal article" date="2024" name="G3 (Bethesda)">
        <title>Genome assembly of Hibiscus sabdariffa L. provides insights into metabolisms of medicinal natural products.</title>
        <authorList>
            <person name="Kim T."/>
        </authorList>
    </citation>
    <scope>NUCLEOTIDE SEQUENCE [LARGE SCALE GENOMIC DNA]</scope>
    <source>
        <strain evidence="2">TK-2024</strain>
        <tissue evidence="2">Old leaves</tissue>
    </source>
</reference>
<evidence type="ECO:0000313" key="3">
    <source>
        <dbReference type="Proteomes" id="UP001396334"/>
    </source>
</evidence>
<evidence type="ECO:0000259" key="1">
    <source>
        <dbReference type="Pfam" id="PF13456"/>
    </source>
</evidence>
<sequence>MHRRGFPFAGRIVEHLCWTRSMQLVQKSRSWDFQWIPREMNMVADCLSKMAPPPQFQLLVFDDEHESVQSFVVQDIKGLPIVAFVDLHAMQVRRTLWLHL</sequence>
<dbReference type="EMBL" id="JBBPBN010000656">
    <property type="protein sequence ID" value="KAK8483443.1"/>
    <property type="molecule type" value="Genomic_DNA"/>
</dbReference>
<dbReference type="Proteomes" id="UP001396334">
    <property type="component" value="Unassembled WGS sequence"/>
</dbReference>
<accession>A0ABR1ZRX2</accession>
<dbReference type="InterPro" id="IPR002156">
    <property type="entry name" value="RNaseH_domain"/>
</dbReference>
<dbReference type="Pfam" id="PF13456">
    <property type="entry name" value="RVT_3"/>
    <property type="match status" value="1"/>
</dbReference>
<gene>
    <name evidence="2" type="ORF">V6N11_063494</name>
</gene>
<organism evidence="2 3">
    <name type="scientific">Hibiscus sabdariffa</name>
    <name type="common">roselle</name>
    <dbReference type="NCBI Taxonomy" id="183260"/>
    <lineage>
        <taxon>Eukaryota</taxon>
        <taxon>Viridiplantae</taxon>
        <taxon>Streptophyta</taxon>
        <taxon>Embryophyta</taxon>
        <taxon>Tracheophyta</taxon>
        <taxon>Spermatophyta</taxon>
        <taxon>Magnoliopsida</taxon>
        <taxon>eudicotyledons</taxon>
        <taxon>Gunneridae</taxon>
        <taxon>Pentapetalae</taxon>
        <taxon>rosids</taxon>
        <taxon>malvids</taxon>
        <taxon>Malvales</taxon>
        <taxon>Malvaceae</taxon>
        <taxon>Malvoideae</taxon>
        <taxon>Hibiscus</taxon>
    </lineage>
</organism>
<protein>
    <recommendedName>
        <fullName evidence="1">RNase H type-1 domain-containing protein</fullName>
    </recommendedName>
</protein>
<keyword evidence="3" id="KW-1185">Reference proteome</keyword>
<comment type="caution">
    <text evidence="2">The sequence shown here is derived from an EMBL/GenBank/DDBJ whole genome shotgun (WGS) entry which is preliminary data.</text>
</comment>
<evidence type="ECO:0000313" key="2">
    <source>
        <dbReference type="EMBL" id="KAK8483443.1"/>
    </source>
</evidence>
<name>A0ABR1ZRX2_9ROSI</name>